<feature type="compositionally biased region" description="Polar residues" evidence="7">
    <location>
        <begin position="229"/>
        <end position="253"/>
    </location>
</feature>
<reference evidence="11 12" key="1">
    <citation type="journal article" date="2024" name="BMC Genomics">
        <title>De novo assembly and annotation of Popillia japonica's genome with initial clues to its potential as an invasive pest.</title>
        <authorList>
            <person name="Cucini C."/>
            <person name="Boschi S."/>
            <person name="Funari R."/>
            <person name="Cardaioli E."/>
            <person name="Iannotti N."/>
            <person name="Marturano G."/>
            <person name="Paoli F."/>
            <person name="Bruttini M."/>
            <person name="Carapelli A."/>
            <person name="Frati F."/>
            <person name="Nardi F."/>
        </authorList>
    </citation>
    <scope>NUCLEOTIDE SEQUENCE [LARGE SCALE GENOMIC DNA]</scope>
    <source>
        <strain evidence="11">DMR45628</strain>
    </source>
</reference>
<dbReference type="InterPro" id="IPR015187">
    <property type="entry name" value="BRCA2_OB_1"/>
</dbReference>
<feature type="region of interest" description="Disordered" evidence="7">
    <location>
        <begin position="1"/>
        <end position="305"/>
    </location>
</feature>
<keyword evidence="6" id="KW-0175">Coiled coil</keyword>
<dbReference type="InterPro" id="IPR015525">
    <property type="entry name" value="BRCA2"/>
</dbReference>
<accession>A0AAW1MDK5</accession>
<evidence type="ECO:0000259" key="9">
    <source>
        <dbReference type="Pfam" id="PF09104"/>
    </source>
</evidence>
<feature type="compositionally biased region" description="Basic and acidic residues" evidence="7">
    <location>
        <begin position="1"/>
        <end position="28"/>
    </location>
</feature>
<name>A0AAW1MDK5_POPJA</name>
<feature type="domain" description="Breast cancer type 2 susceptibility protein helical" evidence="10">
    <location>
        <begin position="1791"/>
        <end position="1938"/>
    </location>
</feature>
<evidence type="ECO:0000256" key="5">
    <source>
        <dbReference type="ARBA" id="ARBA00023204"/>
    </source>
</evidence>
<dbReference type="InterPro" id="IPR015188">
    <property type="entry name" value="BRCA2_OB_3"/>
</dbReference>
<evidence type="ECO:0000313" key="11">
    <source>
        <dbReference type="EMBL" id="KAK9744210.1"/>
    </source>
</evidence>
<feature type="compositionally biased region" description="Polar residues" evidence="7">
    <location>
        <begin position="113"/>
        <end position="123"/>
    </location>
</feature>
<dbReference type="CDD" id="cd04493">
    <property type="entry name" value="BRCA2DBD_OB1"/>
    <property type="match status" value="1"/>
</dbReference>
<dbReference type="GO" id="GO:0000724">
    <property type="term" value="P:double-strand break repair via homologous recombination"/>
    <property type="evidence" value="ECO:0007669"/>
    <property type="project" value="InterPro"/>
</dbReference>
<evidence type="ECO:0000256" key="7">
    <source>
        <dbReference type="SAM" id="MobiDB-lite"/>
    </source>
</evidence>
<dbReference type="Pfam" id="PF09169">
    <property type="entry name" value="BRCA-2_helical"/>
    <property type="match status" value="1"/>
</dbReference>
<protein>
    <submittedName>
        <fullName evidence="11">BRCA2, helical</fullName>
    </submittedName>
</protein>
<dbReference type="Pfam" id="PF09103">
    <property type="entry name" value="BRCA-2_OB1"/>
    <property type="match status" value="1"/>
</dbReference>
<dbReference type="GO" id="GO:0005634">
    <property type="term" value="C:nucleus"/>
    <property type="evidence" value="ECO:0007669"/>
    <property type="project" value="TreeGrafter"/>
</dbReference>
<feature type="compositionally biased region" description="Low complexity" evidence="7">
    <location>
        <begin position="254"/>
        <end position="269"/>
    </location>
</feature>
<dbReference type="Pfam" id="PF09104">
    <property type="entry name" value="BRCA-2_OB3"/>
    <property type="match status" value="1"/>
</dbReference>
<evidence type="ECO:0000259" key="8">
    <source>
        <dbReference type="Pfam" id="PF09103"/>
    </source>
</evidence>
<dbReference type="SUPFAM" id="SSF81872">
    <property type="entry name" value="BRCA2 helical domain"/>
    <property type="match status" value="1"/>
</dbReference>
<feature type="compositionally biased region" description="Polar residues" evidence="7">
    <location>
        <begin position="163"/>
        <end position="176"/>
    </location>
</feature>
<dbReference type="Gene3D" id="2.40.50.140">
    <property type="entry name" value="Nucleic acid-binding proteins"/>
    <property type="match status" value="3"/>
</dbReference>
<dbReference type="GO" id="GO:0003677">
    <property type="term" value="F:DNA binding"/>
    <property type="evidence" value="ECO:0007669"/>
    <property type="project" value="UniProtKB-KW"/>
</dbReference>
<feature type="compositionally biased region" description="Polar residues" evidence="7">
    <location>
        <begin position="29"/>
        <end position="50"/>
    </location>
</feature>
<dbReference type="Proteomes" id="UP001458880">
    <property type="component" value="Unassembled WGS sequence"/>
</dbReference>
<dbReference type="GO" id="GO:0006355">
    <property type="term" value="P:regulation of DNA-templated transcription"/>
    <property type="evidence" value="ECO:0007669"/>
    <property type="project" value="TreeGrafter"/>
</dbReference>
<dbReference type="InterPro" id="IPR012340">
    <property type="entry name" value="NA-bd_OB-fold"/>
</dbReference>
<evidence type="ECO:0000256" key="3">
    <source>
        <dbReference type="ARBA" id="ARBA00023125"/>
    </source>
</evidence>
<organism evidence="11 12">
    <name type="scientific">Popillia japonica</name>
    <name type="common">Japanese beetle</name>
    <dbReference type="NCBI Taxonomy" id="7064"/>
    <lineage>
        <taxon>Eukaryota</taxon>
        <taxon>Metazoa</taxon>
        <taxon>Ecdysozoa</taxon>
        <taxon>Arthropoda</taxon>
        <taxon>Hexapoda</taxon>
        <taxon>Insecta</taxon>
        <taxon>Pterygota</taxon>
        <taxon>Neoptera</taxon>
        <taxon>Endopterygota</taxon>
        <taxon>Coleoptera</taxon>
        <taxon>Polyphaga</taxon>
        <taxon>Scarabaeiformia</taxon>
        <taxon>Scarabaeidae</taxon>
        <taxon>Rutelinae</taxon>
        <taxon>Popillia</taxon>
    </lineage>
</organism>
<evidence type="ECO:0000313" key="12">
    <source>
        <dbReference type="Proteomes" id="UP001458880"/>
    </source>
</evidence>
<feature type="compositionally biased region" description="Low complexity" evidence="7">
    <location>
        <begin position="207"/>
        <end position="220"/>
    </location>
</feature>
<dbReference type="PANTHER" id="PTHR11289:SF0">
    <property type="entry name" value="BREAST CANCER TYPE 2 SUSCEPTIBILITY PROTEIN"/>
    <property type="match status" value="1"/>
</dbReference>
<keyword evidence="4" id="KW-0233">DNA recombination</keyword>
<dbReference type="SUPFAM" id="SSF50249">
    <property type="entry name" value="Nucleic acid-binding proteins"/>
    <property type="match status" value="3"/>
</dbReference>
<dbReference type="InterPro" id="IPR015252">
    <property type="entry name" value="BRCA2_hlx"/>
</dbReference>
<dbReference type="Pfam" id="PF00634">
    <property type="entry name" value="BRCA2"/>
    <property type="match status" value="1"/>
</dbReference>
<feature type="domain" description="BRCA2 OB1" evidence="8">
    <location>
        <begin position="1942"/>
        <end position="2051"/>
    </location>
</feature>
<feature type="compositionally biased region" description="Basic and acidic residues" evidence="7">
    <location>
        <begin position="1492"/>
        <end position="1506"/>
    </location>
</feature>
<dbReference type="InterPro" id="IPR002093">
    <property type="entry name" value="BRCA2_repeat"/>
</dbReference>
<dbReference type="EMBL" id="JASPKY010000060">
    <property type="protein sequence ID" value="KAK9744210.1"/>
    <property type="molecule type" value="Genomic_DNA"/>
</dbReference>
<proteinExistence type="predicted"/>
<feature type="region of interest" description="Disordered" evidence="7">
    <location>
        <begin position="1487"/>
        <end position="1506"/>
    </location>
</feature>
<keyword evidence="12" id="KW-1185">Reference proteome</keyword>
<keyword evidence="5" id="KW-0234">DNA repair</keyword>
<feature type="compositionally biased region" description="Polar residues" evidence="7">
    <location>
        <begin position="193"/>
        <end position="206"/>
    </location>
</feature>
<feature type="coiled-coil region" evidence="6">
    <location>
        <begin position="1756"/>
        <end position="1783"/>
    </location>
</feature>
<sequence>MADSHEETGNDDESRRKKRKDESGKDSKVATQQRSTGQGKTQTGKLSTGVQGKLGNAGTTKGNSEKKSPCTSPKPGSISEGEIEDGKSDLKVPPLKIVIPQSSTSEQESGQSRNGKNSSQRSQALPYVVPSSNSSDNSEKDNSGGTTSPTESVGKAEDKKDTSGNSGDDQRVSSCHQRVLRSTHRSGGPQTGLDRNSNNSSPQLQRSHSPSPSASSPANPLVQFDTPVSCAQTSTGTTSKTADSQATTSNDAEPSTASTSSSTTTTPAPVELHPRKRKMKPSKDLSATPSDVPEAPAVSEMHPHEQPITNCYQLFLNIRKQIEKRRKSLFPVQPKPPQGFKDYLMNRCTYVLAGNSPTTPNVTYPSTLPPPMKDIFTDQEKERYRLRMQHVIEKEKLVLSVEQEILRVHGKAARALANQSLPFSVCTILRDEEVYNLITPEQEEKDRNARSRYNGRLFLSWLQDVDDKWEKIKENMLLRHHNEAESLHAVQKMDWEWKLKELNLCDAKSTPNIEELHVPMNSMEPSNSNELTNDIFNEGPSSPILSNNKISRQTLINRKKQKGKAKLVDQFSSNIQCQANGAIESRLKTIEELERERKKYYNILCNKFPNIVERKQDIKATYDIPVQVQPKLQCVPTKFSNTLELEKPVNIQTASGKQIQIPENVVKEQKHIFDDIFNQCQTLNPAILKCPVTSKMKLSKIPVLNRNAKLKVKAKTTDQQSRIIKDISVEQFKDSSGLLPIGLRHAFGSASDVTIPTSIKAANSTLYNDQNLNMKSKYSANSMSKLYSNHKFEECSSSTNSLEDSYKNSVSVVDASCSTELLKTSDHITDKNNASNTYDCINDFAEITQNDSVRLSVMDIMNDDWSDTYFGDNVIIEGTTGIPEKAMDDMIKFQHTNNGADNIISIKETESNRTAPMGQVINTNYTKSITDNNIININSKMVENFGSFICNQNQVGTILPGNSNKEAMGCDAEAKISDQHSTLSSKSLIHVNIPTCKINCQENVYSKNLIELHRNRNFIGYSEDSASNLEYKLSQHTLQVKRRIFKSQRKIFDNNLLGFDSKIQQLANEETLVFANNIKEIEKRIQNKELALQKNFKEEDQIKDKKRKKNVGVYNEKTRKDQCFQKDAKIKQDKKKKEKKLQEPGNMIVQIPERTVDQIVGNGKVNTNIMYDPFPLTSEQSTKRNKSHNKRKTAIIDKETILENVNNQVIELNPNQKKFKIEIDCNSKFRINICCNGIPNICESECKKNNAKCNKDVPIANADNIKINCKPENVKAKAVLNNTPVKDPTLKKNLFTSEIIEPANSQLPVLDKNEPNNVDAVAKNLEADKKFDQGKLIKKFMSKAQKLYRDMRKSDVSLTQEKQAESTKETDVCINSPQKINHQVITSNNLCGFKSASGKDIAVSEKAFRNAQKMYRDTEKESGKSFKKDNTIEKSANQIENNVSPKIERNKQRTRILYADLENSNHDEAVNVPAGYQIISGKLVKNRHNTRHKDISPKRNDRHNEKNTLPETADVFWGFQSASGKNIKISHDALEKAKRFLDDNNRPAGDSQTQTMLFSGFHSASGAQIDIPEKQLLEARKMHNQCDNSELCMGDFVKVDETPTATCDTPVNNTTSKRAFELLEDVVETVDSALEKIKRHKPSNARRRLGISRCKQINVSKEKMGMAKKLFSNENFTDTVREFSLTTTLKKSQIGATSTPLKNNTSQFQDVRFCKDIESELTPIKHSVAGKNGDAICVDSSIIIQKRTPGSLDDWHATVLKQINSLKDTLKNLEEKKNNLEKQMSFVYYGDKEHKRQRLGVLYKKKMSNAQRVPLKSLDMNCNNNIEDIISSVTSKNANMIHFNYTSLEYTGSTQDGALVIPNAQNFIGLSEIEVAFRTMVGVEPDLIPDGWIANHYRLIIWKLASYERVFSEQLVGSLTVENIVQQLKYRYDREIDKAERPAIRKILEKDDVPQKRMVLCVSDIIEGPNNVIELELTDGWYCITTLIDAPLVAAVRRKKIKIGTKLLICGAQLLNCDGCHPLQVTDFVKLKINYNCTRRAIWYAKLGYQKFPGPIAIPLSSVHPDGGMISCVKVHIVRVYPLRYMEQIDNKKVWRNGKAEEKYANAFENNRLEKIENIQYSVQAKFERSQWLNTIKNGENIKFIESSGDPESIMEILLPSQRVAILEYRQQIYMQQQQEMAKTVSDEMEKLKLNKRKVTPILKILVLDEMQVSDKPRQFCIWNPKEDDVSILKEGFSLKVYNVVPRLNGDLFSNAKTHFILDKKNESYAKFKRQLLPLSVTLDSHYQPLFNSHYQPLFNEYDTVGLVVQVNSSNTGQSLWITDVTGTMLFIKIRDGPEICSLVDAITIGQVIILSNLIHCKPQKYFGQALANQFTVISTSPRQTHLLEGLNMFKSKLPEDVCVLLKECEQNIGKYNAQVEIKQNNFSMSPMQSNFTSLLSNTLDFSDDSTLIPSRLTATDVAMSLIDTDKFT</sequence>
<evidence type="ECO:0000256" key="2">
    <source>
        <dbReference type="ARBA" id="ARBA00022763"/>
    </source>
</evidence>
<feature type="compositionally biased region" description="Low complexity" evidence="7">
    <location>
        <begin position="101"/>
        <end position="112"/>
    </location>
</feature>
<keyword evidence="1" id="KW-0677">Repeat</keyword>
<evidence type="ECO:0000256" key="6">
    <source>
        <dbReference type="SAM" id="Coils"/>
    </source>
</evidence>
<dbReference type="SUPFAM" id="SSF81878">
    <property type="entry name" value="BRCA2 tower domain"/>
    <property type="match status" value="1"/>
</dbReference>
<feature type="domain" description="BRCA2 OB3" evidence="9">
    <location>
        <begin position="2289"/>
        <end position="2415"/>
    </location>
</feature>
<comment type="caution">
    <text evidence="11">The sequence shown here is derived from an EMBL/GenBank/DDBJ whole genome shotgun (WGS) entry which is preliminary data.</text>
</comment>
<keyword evidence="2" id="KW-0227">DNA damage</keyword>
<evidence type="ECO:0000256" key="4">
    <source>
        <dbReference type="ARBA" id="ARBA00023172"/>
    </source>
</evidence>
<evidence type="ECO:0000256" key="1">
    <source>
        <dbReference type="ARBA" id="ARBA00022737"/>
    </source>
</evidence>
<gene>
    <name evidence="11" type="ORF">QE152_g7858</name>
</gene>
<dbReference type="PANTHER" id="PTHR11289">
    <property type="entry name" value="BREAST CANCER TYPE 2 SUSCEPTIBILITY PROTEIN BRCA2"/>
    <property type="match status" value="1"/>
</dbReference>
<evidence type="ECO:0000259" key="10">
    <source>
        <dbReference type="Pfam" id="PF09169"/>
    </source>
</evidence>
<dbReference type="PROSITE" id="PS50138">
    <property type="entry name" value="BRCA2_REPEAT"/>
    <property type="match status" value="3"/>
</dbReference>
<keyword evidence="3" id="KW-0238">DNA-binding</keyword>
<dbReference type="InterPro" id="IPR036315">
    <property type="entry name" value="BRCA2_hlx_sf"/>
</dbReference>